<evidence type="ECO:0000256" key="2">
    <source>
        <dbReference type="ARBA" id="ARBA00022643"/>
    </source>
</evidence>
<evidence type="ECO:0000256" key="5">
    <source>
        <dbReference type="ARBA" id="ARBA00033748"/>
    </source>
</evidence>
<dbReference type="InterPro" id="IPR011251">
    <property type="entry name" value="Luciferase-like_dom"/>
</dbReference>
<dbReference type="GO" id="GO:0016705">
    <property type="term" value="F:oxidoreductase activity, acting on paired donors, with incorporation or reduction of molecular oxygen"/>
    <property type="evidence" value="ECO:0007669"/>
    <property type="project" value="InterPro"/>
</dbReference>
<protein>
    <submittedName>
        <fullName evidence="8">Nitrilotriacetate monooxygenase component A (NTA monooxygenase component A) (NTA-MO A)</fullName>
        <ecNumber evidence="8">1.14.13.-</ecNumber>
    </submittedName>
</protein>
<keyword evidence="1 6" id="KW-0285">Flavoprotein</keyword>
<dbReference type="PANTHER" id="PTHR30011:SF16">
    <property type="entry name" value="C2H2 FINGER DOMAIN TRANSCRIPTION FACTOR (EUROFUNG)-RELATED"/>
    <property type="match status" value="1"/>
</dbReference>
<comment type="similarity">
    <text evidence="5">Belongs to the NtaA/SnaA/DszA monooxygenase family.</text>
</comment>
<evidence type="ECO:0000256" key="1">
    <source>
        <dbReference type="ARBA" id="ARBA00022630"/>
    </source>
</evidence>
<feature type="domain" description="Luciferase-like" evidence="7">
    <location>
        <begin position="29"/>
        <end position="378"/>
    </location>
</feature>
<dbReference type="PANTHER" id="PTHR30011">
    <property type="entry name" value="ALKANESULFONATE MONOOXYGENASE-RELATED"/>
    <property type="match status" value="1"/>
</dbReference>
<keyword evidence="2 6" id="KW-0288">FMN</keyword>
<keyword evidence="3 8" id="KW-0560">Oxidoreductase</keyword>
<gene>
    <name evidence="8" type="primary">ntaA</name>
    <name evidence="8" type="ORF">AGR4C_pc30063</name>
</gene>
<dbReference type="AlphaFoldDB" id="A0A1S7SFX8"/>
<feature type="binding site" evidence="6">
    <location>
        <position position="52"/>
    </location>
    <ligand>
        <name>FMN</name>
        <dbReference type="ChEBI" id="CHEBI:58210"/>
    </ligand>
</feature>
<dbReference type="CDD" id="cd01095">
    <property type="entry name" value="Nitrilotriacetate_monoxgenase"/>
    <property type="match status" value="1"/>
</dbReference>
<feature type="binding site" evidence="6">
    <location>
        <position position="151"/>
    </location>
    <ligand>
        <name>FMN</name>
        <dbReference type="ChEBI" id="CHEBI:58210"/>
    </ligand>
</feature>
<feature type="binding site" evidence="6">
    <location>
        <position position="97"/>
    </location>
    <ligand>
        <name>FMN</name>
        <dbReference type="ChEBI" id="CHEBI:58210"/>
    </ligand>
</feature>
<evidence type="ECO:0000256" key="3">
    <source>
        <dbReference type="ARBA" id="ARBA00023002"/>
    </source>
</evidence>
<keyword evidence="4 8" id="KW-0503">Monooxygenase</keyword>
<proteinExistence type="inferred from homology"/>
<reference evidence="8 9" key="1">
    <citation type="submission" date="2016-01" db="EMBL/GenBank/DDBJ databases">
        <authorList>
            <person name="Oliw E.H."/>
        </authorList>
    </citation>
    <scope>NUCLEOTIDE SEQUENCE [LARGE SCALE GENOMIC DNA]</scope>
    <source>
        <strain evidence="8 9">Kerr 14</strain>
    </source>
</reference>
<name>A0A1S7SFX8_AGRTU</name>
<dbReference type="Gene3D" id="3.20.20.30">
    <property type="entry name" value="Luciferase-like domain"/>
    <property type="match status" value="1"/>
</dbReference>
<dbReference type="InterPro" id="IPR036661">
    <property type="entry name" value="Luciferase-like_sf"/>
</dbReference>
<evidence type="ECO:0000256" key="4">
    <source>
        <dbReference type="ARBA" id="ARBA00023033"/>
    </source>
</evidence>
<dbReference type="NCBIfam" id="TIGR03860">
    <property type="entry name" value="FMN_nitrolo"/>
    <property type="match status" value="1"/>
</dbReference>
<dbReference type="EC" id="1.14.13.-" evidence="8"/>
<dbReference type="InterPro" id="IPR051260">
    <property type="entry name" value="Diverse_substr_monoxygenases"/>
</dbReference>
<dbReference type="EMBL" id="FBWC01000045">
    <property type="protein sequence ID" value="CUX68705.1"/>
    <property type="molecule type" value="Genomic_DNA"/>
</dbReference>
<evidence type="ECO:0000313" key="8">
    <source>
        <dbReference type="EMBL" id="CUX68705.1"/>
    </source>
</evidence>
<dbReference type="InterPro" id="IPR016215">
    <property type="entry name" value="NTA_MOA"/>
</dbReference>
<organism evidence="8 9">
    <name type="scientific">Agrobacterium tumefaciens str. Kerr 14</name>
    <dbReference type="NCBI Taxonomy" id="1183424"/>
    <lineage>
        <taxon>Bacteria</taxon>
        <taxon>Pseudomonadati</taxon>
        <taxon>Pseudomonadota</taxon>
        <taxon>Alphaproteobacteria</taxon>
        <taxon>Hyphomicrobiales</taxon>
        <taxon>Rhizobiaceae</taxon>
        <taxon>Rhizobium/Agrobacterium group</taxon>
        <taxon>Agrobacterium</taxon>
        <taxon>Agrobacterium tumefaciens complex</taxon>
    </lineage>
</organism>
<evidence type="ECO:0000313" key="9">
    <source>
        <dbReference type="Proteomes" id="UP000191897"/>
    </source>
</evidence>
<feature type="binding site" evidence="6">
    <location>
        <position position="147"/>
    </location>
    <ligand>
        <name>FMN</name>
        <dbReference type="ChEBI" id="CHEBI:58210"/>
    </ligand>
</feature>
<evidence type="ECO:0000256" key="6">
    <source>
        <dbReference type="PIRSR" id="PIRSR000337-1"/>
    </source>
</evidence>
<dbReference type="Proteomes" id="UP000191897">
    <property type="component" value="Unassembled WGS sequence"/>
</dbReference>
<dbReference type="PIRSF" id="PIRSF000337">
    <property type="entry name" value="NTA_MOA"/>
    <property type="match status" value="1"/>
</dbReference>
<dbReference type="Pfam" id="PF00296">
    <property type="entry name" value="Bac_luciferase"/>
    <property type="match status" value="1"/>
</dbReference>
<sequence length="443" mass="49616">MMHLALYLEGGTHLGGWRLPESATNGSTDWPLYRRIAQRAEAAKLDMIFMADKLSIDDSYGGSFVETVQYRLVNQPEPITLMSALAAVTDRIGLGGTISSSFANPYSVARQFANVDHISGGRAAWNLVTSTSNSEARNFGHDIHLDHETRYRRAAEFIDVVTRLWDSWEDGANLLDRERGVVADPSKFHYLDHQGEFFRTRGPINIPRPPQGHPVLIQAGVSDRFQDIAARHAEVVFVVHPQLERAQSFYRSFKARVREFGRSENAVKVLPGIAPIVGRSRQEALDKQEELRNLILPKAGLIFMSGAMNVDLSEFPLDAPFPDITDRITGSVGRFTYVVKYARENGMTVGEVGKWYAGSLSFFIPVGSPVEVADQLEHWYRNDACDGFVILPPFIRADGDLFLEEVVPILQERGLFRRDYLGTTLRNTLGLPHPKNQFTVPSD</sequence>
<evidence type="ECO:0000259" key="7">
    <source>
        <dbReference type="Pfam" id="PF00296"/>
    </source>
</evidence>
<dbReference type="SUPFAM" id="SSF51679">
    <property type="entry name" value="Bacterial luciferase-like"/>
    <property type="match status" value="1"/>
</dbReference>
<dbReference type="RefSeq" id="WP_236777676.1">
    <property type="nucleotide sequence ID" value="NZ_LT009734.1"/>
</dbReference>
<dbReference type="GO" id="GO:0004497">
    <property type="term" value="F:monooxygenase activity"/>
    <property type="evidence" value="ECO:0007669"/>
    <property type="project" value="UniProtKB-KW"/>
</dbReference>
<feature type="binding site" evidence="6">
    <location>
        <position position="222"/>
    </location>
    <ligand>
        <name>FMN</name>
        <dbReference type="ChEBI" id="CHEBI:58210"/>
    </ligand>
</feature>
<accession>A0A1S7SFX8</accession>